<evidence type="ECO:0000313" key="9">
    <source>
        <dbReference type="EMBL" id="CAE1256752.1"/>
    </source>
</evidence>
<reference evidence="9" key="1">
    <citation type="submission" date="2021-01" db="EMBL/GenBank/DDBJ databases">
        <authorList>
            <person name="Li R."/>
            <person name="Bekaert M."/>
        </authorList>
    </citation>
    <scope>NUCLEOTIDE SEQUENCE</scope>
    <source>
        <strain evidence="9">Farmed</strain>
    </source>
</reference>
<dbReference type="AlphaFoldDB" id="A0A812C9U5"/>
<evidence type="ECO:0000256" key="7">
    <source>
        <dbReference type="SAM" id="MobiDB-lite"/>
    </source>
</evidence>
<evidence type="ECO:0000256" key="5">
    <source>
        <dbReference type="ARBA" id="ARBA00022786"/>
    </source>
</evidence>
<feature type="region of interest" description="Disordered" evidence="7">
    <location>
        <begin position="158"/>
        <end position="191"/>
    </location>
</feature>
<accession>A0A812C9U5</accession>
<evidence type="ECO:0008006" key="11">
    <source>
        <dbReference type="Google" id="ProtNLM"/>
    </source>
</evidence>
<evidence type="ECO:0000313" key="10">
    <source>
        <dbReference type="Proteomes" id="UP000597762"/>
    </source>
</evidence>
<dbReference type="PANTHER" id="PTHR12493">
    <property type="entry name" value="CUE DOMAIN CONTAINING 2"/>
    <property type="match status" value="1"/>
</dbReference>
<keyword evidence="5" id="KW-0833">Ubl conjugation pathway</keyword>
<dbReference type="InterPro" id="IPR039805">
    <property type="entry name" value="CUE_CUED2"/>
</dbReference>
<keyword evidence="8" id="KW-1133">Transmembrane helix</keyword>
<dbReference type="GO" id="GO:0005737">
    <property type="term" value="C:cytoplasm"/>
    <property type="evidence" value="ECO:0007669"/>
    <property type="project" value="UniProtKB-SubCell"/>
</dbReference>
<gene>
    <name evidence="9" type="ORF">SPHA_30359</name>
</gene>
<evidence type="ECO:0000256" key="6">
    <source>
        <dbReference type="ARBA" id="ARBA00023242"/>
    </source>
</evidence>
<proteinExistence type="inferred from homology"/>
<dbReference type="OrthoDB" id="10060331at2759"/>
<dbReference type="Proteomes" id="UP000597762">
    <property type="component" value="Unassembled WGS sequence"/>
</dbReference>
<evidence type="ECO:0000256" key="1">
    <source>
        <dbReference type="ARBA" id="ARBA00004123"/>
    </source>
</evidence>
<keyword evidence="10" id="KW-1185">Reference proteome</keyword>
<keyword evidence="4" id="KW-0963">Cytoplasm</keyword>
<evidence type="ECO:0000256" key="4">
    <source>
        <dbReference type="ARBA" id="ARBA00022490"/>
    </source>
</evidence>
<keyword evidence="8" id="KW-0472">Membrane</keyword>
<feature type="compositionally biased region" description="Polar residues" evidence="7">
    <location>
        <begin position="158"/>
        <end position="170"/>
    </location>
</feature>
<dbReference type="EMBL" id="CAHIKZ030001221">
    <property type="protein sequence ID" value="CAE1256752.1"/>
    <property type="molecule type" value="Genomic_DNA"/>
</dbReference>
<sequence length="340" mass="38999">MTEVSLVRLNGATLDFLFLGQPLLSHRGGFLWSPPLRSNSNWSMENKKELVQSSLLDLLKIHSIETMDLMIDEIVLNYIIGIIEDLDTEGSTDEAEVEQFLEMMEAYIPGFDKIKGPEVIKWMFQLSHDMSDQKSCNSKNIVSDGCISDSPCLSIPITNPIQGSKQNQKPASRKIDQYTSSSSSPNEEDPVLDEKVRKLLEMFPASCQLEAFHCLSLAGGDMDEATQLILDRQESGESIVPSAEKRLLHFQAPVQDDKKVRDQMLQKYAYIDEEEDKKVYRPTAPKSVPKKLVRYLDNKVLWHLQYFHFIYPHPPFLLFITVSELWIVMCFMSFFIFLFL</sequence>
<keyword evidence="6" id="KW-0539">Nucleus</keyword>
<dbReference type="PANTHER" id="PTHR12493:SF0">
    <property type="entry name" value="CUE DOMAIN-CONTAINING PROTEIN 2"/>
    <property type="match status" value="1"/>
</dbReference>
<evidence type="ECO:0000256" key="2">
    <source>
        <dbReference type="ARBA" id="ARBA00004496"/>
    </source>
</evidence>
<comment type="caution">
    <text evidence="9">The sequence shown here is derived from an EMBL/GenBank/DDBJ whole genome shotgun (WGS) entry which is preliminary data.</text>
</comment>
<feature type="transmembrane region" description="Helical" evidence="8">
    <location>
        <begin position="316"/>
        <end position="339"/>
    </location>
</feature>
<evidence type="ECO:0000256" key="8">
    <source>
        <dbReference type="SAM" id="Phobius"/>
    </source>
</evidence>
<organism evidence="9 10">
    <name type="scientific">Acanthosepion pharaonis</name>
    <name type="common">Pharaoh cuttlefish</name>
    <name type="synonym">Sepia pharaonis</name>
    <dbReference type="NCBI Taxonomy" id="158019"/>
    <lineage>
        <taxon>Eukaryota</taxon>
        <taxon>Metazoa</taxon>
        <taxon>Spiralia</taxon>
        <taxon>Lophotrochozoa</taxon>
        <taxon>Mollusca</taxon>
        <taxon>Cephalopoda</taxon>
        <taxon>Coleoidea</taxon>
        <taxon>Decapodiformes</taxon>
        <taxon>Sepiida</taxon>
        <taxon>Sepiina</taxon>
        <taxon>Sepiidae</taxon>
        <taxon>Acanthosepion</taxon>
    </lineage>
</organism>
<keyword evidence="8" id="KW-0812">Transmembrane</keyword>
<name>A0A812C9U5_ACAPH</name>
<comment type="subcellular location">
    <subcellularLocation>
        <location evidence="2">Cytoplasm</location>
    </subcellularLocation>
    <subcellularLocation>
        <location evidence="1">Nucleus</location>
    </subcellularLocation>
</comment>
<protein>
    <recommendedName>
        <fullName evidence="11">CUE domain-containing protein 2</fullName>
    </recommendedName>
</protein>
<dbReference type="CDD" id="cd14367">
    <property type="entry name" value="CUE_CUED2"/>
    <property type="match status" value="1"/>
</dbReference>
<dbReference type="GO" id="GO:0005634">
    <property type="term" value="C:nucleus"/>
    <property type="evidence" value="ECO:0007669"/>
    <property type="project" value="UniProtKB-SubCell"/>
</dbReference>
<comment type="similarity">
    <text evidence="3">Belongs to the CUEDC2 family.</text>
</comment>
<evidence type="ECO:0000256" key="3">
    <source>
        <dbReference type="ARBA" id="ARBA00006106"/>
    </source>
</evidence>